<gene>
    <name evidence="1" type="ORF">D7231_35630</name>
</gene>
<keyword evidence="2" id="KW-1185">Reference proteome</keyword>
<proteinExistence type="predicted"/>
<dbReference type="AlphaFoldDB" id="A0A3A9ZTU9"/>
<dbReference type="EMBL" id="RBAM01000183">
    <property type="protein sequence ID" value="RKN51630.1"/>
    <property type="molecule type" value="Genomic_DNA"/>
</dbReference>
<reference evidence="1 2" key="1">
    <citation type="journal article" date="2015" name="Antonie Van Leeuwenhoek">
        <title>Streptomyces klenkii sp. nov., isolated from deep marine sediment.</title>
        <authorList>
            <person name="Veyisoglu A."/>
            <person name="Sahin N."/>
        </authorList>
    </citation>
    <scope>NUCLEOTIDE SEQUENCE [LARGE SCALE GENOMIC DNA]</scope>
    <source>
        <strain evidence="1 2">KCTC 29202</strain>
    </source>
</reference>
<evidence type="ECO:0000313" key="1">
    <source>
        <dbReference type="EMBL" id="RKN51630.1"/>
    </source>
</evidence>
<protein>
    <submittedName>
        <fullName evidence="1">Transcriptional regulator</fullName>
    </submittedName>
</protein>
<dbReference type="Proteomes" id="UP000270343">
    <property type="component" value="Unassembled WGS sequence"/>
</dbReference>
<evidence type="ECO:0000313" key="2">
    <source>
        <dbReference type="Proteomes" id="UP000270343"/>
    </source>
</evidence>
<feature type="non-terminal residue" evidence="1">
    <location>
        <position position="200"/>
    </location>
</feature>
<name>A0A3A9ZTU9_9ACTN</name>
<comment type="caution">
    <text evidence="1">The sequence shown here is derived from an EMBL/GenBank/DDBJ whole genome shotgun (WGS) entry which is preliminary data.</text>
</comment>
<sequence length="200" mass="21789">MFGWSLENTAVRIAQAGREIGLNLSADGVQKVWRWENRGVRPDAANQRALARAMGVPEERVRLLHWPQWLPGAETARVAFPWSTQGALEALEALMEDALIDRRGFMTVSGVAVTAAASGWACAEPDRLTASAHGGRLDEETVAWVEDRIPALRKLDDRLSGGSVLRLALADLHMVTELISHSSYSAALGQRLLRTAAELA</sequence>
<accession>A0A3A9ZTU9</accession>
<organism evidence="1 2">
    <name type="scientific">Streptomyces klenkii</name>
    <dbReference type="NCBI Taxonomy" id="1420899"/>
    <lineage>
        <taxon>Bacteria</taxon>
        <taxon>Bacillati</taxon>
        <taxon>Actinomycetota</taxon>
        <taxon>Actinomycetes</taxon>
        <taxon>Kitasatosporales</taxon>
        <taxon>Streptomycetaceae</taxon>
        <taxon>Streptomyces</taxon>
    </lineage>
</organism>